<dbReference type="AlphaFoldDB" id="A0AAD7F849"/>
<sequence>MPIPPTATNITRLNAPPDYIRHLLAITPKVEEIHIIFPLLLSHFDYASYRSALDAIAQHPSSTPLILSFDFDLASKNLPWQTTDVLDADAPERHLHRVTHLILRNHNFTHLSRDSTTTDALAAWLGRFPSLRDLSFAEEVFKDMPSDDDSDEWMKYAQSVTAMAASLNPWDVHFSSY</sequence>
<evidence type="ECO:0000313" key="1">
    <source>
        <dbReference type="EMBL" id="KAJ7607973.1"/>
    </source>
</evidence>
<gene>
    <name evidence="1" type="ORF">FB45DRAFT_947405</name>
</gene>
<evidence type="ECO:0000313" key="2">
    <source>
        <dbReference type="Proteomes" id="UP001221142"/>
    </source>
</evidence>
<organism evidence="1 2">
    <name type="scientific">Roridomyces roridus</name>
    <dbReference type="NCBI Taxonomy" id="1738132"/>
    <lineage>
        <taxon>Eukaryota</taxon>
        <taxon>Fungi</taxon>
        <taxon>Dikarya</taxon>
        <taxon>Basidiomycota</taxon>
        <taxon>Agaricomycotina</taxon>
        <taxon>Agaricomycetes</taxon>
        <taxon>Agaricomycetidae</taxon>
        <taxon>Agaricales</taxon>
        <taxon>Marasmiineae</taxon>
        <taxon>Mycenaceae</taxon>
        <taxon>Roridomyces</taxon>
    </lineage>
</organism>
<accession>A0AAD7F849</accession>
<protein>
    <submittedName>
        <fullName evidence="1">Uncharacterized protein</fullName>
    </submittedName>
</protein>
<keyword evidence="2" id="KW-1185">Reference proteome</keyword>
<proteinExistence type="predicted"/>
<comment type="caution">
    <text evidence="1">The sequence shown here is derived from an EMBL/GenBank/DDBJ whole genome shotgun (WGS) entry which is preliminary data.</text>
</comment>
<dbReference type="EMBL" id="JARKIF010000047">
    <property type="protein sequence ID" value="KAJ7607973.1"/>
    <property type="molecule type" value="Genomic_DNA"/>
</dbReference>
<name>A0AAD7F849_9AGAR</name>
<reference evidence="1" key="1">
    <citation type="submission" date="2023-03" db="EMBL/GenBank/DDBJ databases">
        <title>Massive genome expansion in bonnet fungi (Mycena s.s.) driven by repeated elements and novel gene families across ecological guilds.</title>
        <authorList>
            <consortium name="Lawrence Berkeley National Laboratory"/>
            <person name="Harder C.B."/>
            <person name="Miyauchi S."/>
            <person name="Viragh M."/>
            <person name="Kuo A."/>
            <person name="Thoen E."/>
            <person name="Andreopoulos B."/>
            <person name="Lu D."/>
            <person name="Skrede I."/>
            <person name="Drula E."/>
            <person name="Henrissat B."/>
            <person name="Morin E."/>
            <person name="Kohler A."/>
            <person name="Barry K."/>
            <person name="LaButti K."/>
            <person name="Morin E."/>
            <person name="Salamov A."/>
            <person name="Lipzen A."/>
            <person name="Mereny Z."/>
            <person name="Hegedus B."/>
            <person name="Baldrian P."/>
            <person name="Stursova M."/>
            <person name="Weitz H."/>
            <person name="Taylor A."/>
            <person name="Grigoriev I.V."/>
            <person name="Nagy L.G."/>
            <person name="Martin F."/>
            <person name="Kauserud H."/>
        </authorList>
    </citation>
    <scope>NUCLEOTIDE SEQUENCE</scope>
    <source>
        <strain evidence="1">9284</strain>
    </source>
</reference>
<dbReference type="Proteomes" id="UP001221142">
    <property type="component" value="Unassembled WGS sequence"/>
</dbReference>